<dbReference type="EC" id="4.2.1.-" evidence="3"/>
<gene>
    <name evidence="4" type="ORF">GP644_16065</name>
</gene>
<dbReference type="AlphaFoldDB" id="A0A6A4RCL0"/>
<comment type="similarity">
    <text evidence="1 3">Belongs to the D-glutamate cyclase family.</text>
</comment>
<evidence type="ECO:0000313" key="5">
    <source>
        <dbReference type="Proteomes" id="UP000441586"/>
    </source>
</evidence>
<dbReference type="Pfam" id="PF07286">
    <property type="entry name" value="D-Glu_cyclase"/>
    <property type="match status" value="1"/>
</dbReference>
<dbReference type="HAMAP" id="MF_01830">
    <property type="entry name" value="Hydro_lyase"/>
    <property type="match status" value="1"/>
</dbReference>
<organism evidence="4 5">
    <name type="scientific">Parasedimentitalea maritima</name>
    <dbReference type="NCBI Taxonomy" id="2578117"/>
    <lineage>
        <taxon>Bacteria</taxon>
        <taxon>Pseudomonadati</taxon>
        <taxon>Pseudomonadota</taxon>
        <taxon>Alphaproteobacteria</taxon>
        <taxon>Rhodobacterales</taxon>
        <taxon>Paracoccaceae</taxon>
        <taxon>Parasedimentitalea</taxon>
    </lineage>
</organism>
<proteinExistence type="inferred from homology"/>
<dbReference type="EMBL" id="WSFO01000010">
    <property type="protein sequence ID" value="KAE9628149.1"/>
    <property type="molecule type" value="Genomic_DNA"/>
</dbReference>
<dbReference type="RefSeq" id="WP_158980399.1">
    <property type="nucleotide sequence ID" value="NZ_WSFO01000010.1"/>
</dbReference>
<dbReference type="SUPFAM" id="SSF160920">
    <property type="entry name" value="PSTPO5379-like"/>
    <property type="match status" value="1"/>
</dbReference>
<name>A0A6A4RCL0_9RHOB</name>
<dbReference type="FunFam" id="3.30.2040.10:FF:000001">
    <property type="entry name" value="D-glutamate cyclase, mitochondrial"/>
    <property type="match status" value="1"/>
</dbReference>
<comment type="caution">
    <text evidence="4">The sequence shown here is derived from an EMBL/GenBank/DDBJ whole genome shotgun (WGS) entry which is preliminary data.</text>
</comment>
<evidence type="ECO:0000313" key="4">
    <source>
        <dbReference type="EMBL" id="KAE9628149.1"/>
    </source>
</evidence>
<dbReference type="NCBIfam" id="NF003969">
    <property type="entry name" value="PRK05463.1"/>
    <property type="match status" value="1"/>
</dbReference>
<dbReference type="GO" id="GO:0016829">
    <property type="term" value="F:lyase activity"/>
    <property type="evidence" value="ECO:0007669"/>
    <property type="project" value="UniProtKB-KW"/>
</dbReference>
<dbReference type="Gene3D" id="3.40.1640.10">
    <property type="entry name" value="PSTPO5379-like"/>
    <property type="match status" value="1"/>
</dbReference>
<dbReference type="PANTHER" id="PTHR32022:SF10">
    <property type="entry name" value="D-GLUTAMATE CYCLASE, MITOCHONDRIAL"/>
    <property type="match status" value="1"/>
</dbReference>
<sequence length="277" mass="30334">MDTSYHQLKESGLAKVRAAIRAGQYRSHTAGLGQGFLQANLAIMPEAFALDFMRFCQRNPKPCPLSGVSDTGNPMMFTLGADIDIRTDVPAYNVYRDGALIETVNDISDLWQDDLVVFALGCSFTFENAVQQAGIPLWHIENNKTVPMFRSGIETVPAGPFSGKMVVSMRFVPEDRVAQVAEISRHYPLAHGGPVHWGDPAEIGIDSLENPDWGDAAPQIQGHVPVFWACGVTPQVAIEQAGLPLCITHTPGHMLITDVSEYAEVPNYQTDKHFKGE</sequence>
<dbReference type="PIRSF" id="PIRSF029755">
    <property type="entry name" value="UCP029755"/>
    <property type="match status" value="1"/>
</dbReference>
<dbReference type="Proteomes" id="UP000441586">
    <property type="component" value="Unassembled WGS sequence"/>
</dbReference>
<keyword evidence="2 3" id="KW-0456">Lyase</keyword>
<evidence type="ECO:0000256" key="2">
    <source>
        <dbReference type="ARBA" id="ARBA00023239"/>
    </source>
</evidence>
<dbReference type="InterPro" id="IPR038021">
    <property type="entry name" value="Putative_hydro-lyase"/>
</dbReference>
<reference evidence="4 5" key="1">
    <citation type="submission" date="2019-12" db="EMBL/GenBank/DDBJ databases">
        <authorList>
            <person name="Zhang Y.-J."/>
        </authorList>
    </citation>
    <scope>NUCLEOTIDE SEQUENCE [LARGE SCALE GENOMIC DNA]</scope>
    <source>
        <strain evidence="4 5">H18S-6</strain>
    </source>
</reference>
<dbReference type="InterPro" id="IPR016938">
    <property type="entry name" value="UPF0317"/>
</dbReference>
<accession>A0A6A4RCL0</accession>
<protein>
    <recommendedName>
        <fullName evidence="3">Putative hydro-lyase GP644_16065</fullName>
        <ecNumber evidence="3">4.2.1.-</ecNumber>
    </recommendedName>
</protein>
<evidence type="ECO:0000256" key="1">
    <source>
        <dbReference type="ARBA" id="ARBA00007896"/>
    </source>
</evidence>
<dbReference type="PANTHER" id="PTHR32022">
    <property type="entry name" value="D-GLUTAMATE CYCLASE, MITOCHONDRIAL"/>
    <property type="match status" value="1"/>
</dbReference>
<dbReference type="Gene3D" id="3.30.2040.10">
    <property type="entry name" value="PSTPO5379-like domain"/>
    <property type="match status" value="1"/>
</dbReference>
<dbReference type="InterPro" id="IPR009906">
    <property type="entry name" value="D-Glu_cyclase"/>
</dbReference>
<evidence type="ECO:0000256" key="3">
    <source>
        <dbReference type="HAMAP-Rule" id="MF_01830"/>
    </source>
</evidence>